<organism evidence="21 22">
    <name type="scientific">Trichuris suis</name>
    <name type="common">pig whipworm</name>
    <dbReference type="NCBI Taxonomy" id="68888"/>
    <lineage>
        <taxon>Eukaryota</taxon>
        <taxon>Metazoa</taxon>
        <taxon>Ecdysozoa</taxon>
        <taxon>Nematoda</taxon>
        <taxon>Enoplea</taxon>
        <taxon>Dorylaimia</taxon>
        <taxon>Trichinellida</taxon>
        <taxon>Trichuridae</taxon>
        <taxon>Trichuris</taxon>
    </lineage>
</organism>
<feature type="region of interest" description="Disordered" evidence="17">
    <location>
        <begin position="988"/>
        <end position="1009"/>
    </location>
</feature>
<gene>
    <name evidence="21" type="ORF">M513_03631</name>
</gene>
<name>A0A085MED3_9BILA</name>
<evidence type="ECO:0000256" key="14">
    <source>
        <dbReference type="ARBA" id="ARBA00034808"/>
    </source>
</evidence>
<dbReference type="NCBIfam" id="TIGR00614">
    <property type="entry name" value="recQ_fam"/>
    <property type="match status" value="1"/>
</dbReference>
<dbReference type="Gene3D" id="1.25.40.570">
    <property type="match status" value="1"/>
</dbReference>
<feature type="domain" description="PCI" evidence="18">
    <location>
        <begin position="282"/>
        <end position="450"/>
    </location>
</feature>
<dbReference type="GO" id="GO:0005524">
    <property type="term" value="F:ATP binding"/>
    <property type="evidence" value="ECO:0007669"/>
    <property type="project" value="UniProtKB-KW"/>
</dbReference>
<dbReference type="GO" id="GO:0000502">
    <property type="term" value="C:proteasome complex"/>
    <property type="evidence" value="ECO:0007669"/>
    <property type="project" value="UniProtKB-KW"/>
</dbReference>
<evidence type="ECO:0000256" key="10">
    <source>
        <dbReference type="ARBA" id="ARBA00023125"/>
    </source>
</evidence>
<dbReference type="InterPro" id="IPR014001">
    <property type="entry name" value="Helicase_ATP-bd"/>
</dbReference>
<dbReference type="Pfam" id="PF18055">
    <property type="entry name" value="RPN6_N"/>
    <property type="match status" value="1"/>
</dbReference>
<dbReference type="InterPro" id="IPR032284">
    <property type="entry name" value="RecQ_Zn-bd"/>
</dbReference>
<reference evidence="21 22" key="1">
    <citation type="journal article" date="2014" name="Nat. Genet.">
        <title>Genome and transcriptome of the porcine whipworm Trichuris suis.</title>
        <authorList>
            <person name="Jex A.R."/>
            <person name="Nejsum P."/>
            <person name="Schwarz E.M."/>
            <person name="Hu L."/>
            <person name="Young N.D."/>
            <person name="Hall R.S."/>
            <person name="Korhonen P.K."/>
            <person name="Liao S."/>
            <person name="Thamsborg S."/>
            <person name="Xia J."/>
            <person name="Xu P."/>
            <person name="Wang S."/>
            <person name="Scheerlinck J.P."/>
            <person name="Hofmann A."/>
            <person name="Sternberg P.W."/>
            <person name="Wang J."/>
            <person name="Gasser R.B."/>
        </authorList>
    </citation>
    <scope>NUCLEOTIDE SEQUENCE [LARGE SCALE GENOMIC DNA]</scope>
    <source>
        <strain evidence="21">DCEP-RM93M</strain>
    </source>
</reference>
<evidence type="ECO:0000256" key="8">
    <source>
        <dbReference type="ARBA" id="ARBA00022840"/>
    </source>
</evidence>
<dbReference type="Pfam" id="PF16124">
    <property type="entry name" value="RecQ_Zn_bind"/>
    <property type="match status" value="1"/>
</dbReference>
<evidence type="ECO:0000256" key="2">
    <source>
        <dbReference type="ARBA" id="ARBA00005446"/>
    </source>
</evidence>
<dbReference type="Pfam" id="PF00270">
    <property type="entry name" value="DEAD"/>
    <property type="match status" value="1"/>
</dbReference>
<dbReference type="Gene3D" id="3.40.50.300">
    <property type="entry name" value="P-loop containing nucleotide triphosphate hydrolases"/>
    <property type="match status" value="2"/>
</dbReference>
<dbReference type="Pfam" id="PF01399">
    <property type="entry name" value="PCI"/>
    <property type="match status" value="1"/>
</dbReference>
<dbReference type="CDD" id="cd18794">
    <property type="entry name" value="SF2_C_RecQ"/>
    <property type="match status" value="1"/>
</dbReference>
<keyword evidence="9" id="KW-0647">Proteasome</keyword>
<dbReference type="SMART" id="SM00753">
    <property type="entry name" value="PAM"/>
    <property type="match status" value="1"/>
</dbReference>
<sequence length="1121" mass="126648">MPVPVQLHWTASEQDGWHFSGRIPAFCQIRQSEGVLLVVLPLISCFAAELTMAGAADIEVFLAEAHKDERKAIKRLTSFVTKNTSPENEEDLKKKEQIIITLGSFLAKQKLADELKEMIELTRPFLFSLGKAKAAKLIRVLVDMFCDIEHSGTDEKERHFQDIKVQLCRECIQWAREQNRVFLCQTLEARLIKLYNEIGDYQKALSLATSLVKELKTLDDKELMVEVQLEESKACYEMGNLVKARAALTSARTTANAIYVAPRMQATLDMQSGILHAADESDFRTAYSYFYEAFEGYDSLVSSEALQALKYMLLCKIMLNRPEDVSIILSGKLATKYVGREVDAMKAVAHASKERSLAEFKAAYHEYQHELQGDRVIKSHFQTLYDRMLEKNLCRIVDPYSHIEISRVAQQIGLPLNQVEKKLSQMILDKSLNGILDQHRGILETLDSEEDDPMWIAAMKTVRDMNEAAEGSSTVANPKGVLEAIFGFKDFKTPTQKEAIEAILHRDKDVVVLMPTGSGKSLCYQLPAVMHRGVTVIFSPLIALMSDQLKHLHKLNVPAAALYSKLSTKDRQQLLCDLGRVMPRTKLLYVTPEQAQTRTFNDVISKLSKGGLLAYFVVDEAHCVSSWGHDFRPEYLKLGGLRKQYPSVPWIALTATATDSVAEDIANLLNLKQPVAKFKNPCYRSNLFYDVQFKETLVNPEKHLASFLKQVLLEHGGSGIIYCRTRETCEFFAGELSGHGIQCACYHAGIPNKARESVQQQWMNNIVRVVVATVAFGMGVDKADVRVVVHWNVPQSLSAYYQESGRAGRDGKRSFCRIYYSHEERRTGEFFVRQAVQNAKAKRSLQLSRGIENALRVSFEHMLKLCEGLSCRHAVIADYFGDATPKCEQNCDFCQNPDACRTKKQDYDQSLLSTSFKLAGQASDDSEFFGCEKIERESFTDKRQNQEALEKKEKEARQLFILENFRKRRSSQTHNSCSSEQLKRANVTSLSGIKSTERPSHGDLLPSEKQLQNGVTDEVSAQYDISAAISKTITIAASSLRSQGSFCCHWQKLLSLCCWKPGTLAFLFFRSRFEEQVNFAAELERKAFSTSNCTNSYRGKIAQLVMKKLMRITVSPFINIQ</sequence>
<dbReference type="GO" id="GO:0016787">
    <property type="term" value="F:hydrolase activity"/>
    <property type="evidence" value="ECO:0007669"/>
    <property type="project" value="UniProtKB-KW"/>
</dbReference>
<dbReference type="GO" id="GO:0005737">
    <property type="term" value="C:cytoplasm"/>
    <property type="evidence" value="ECO:0007669"/>
    <property type="project" value="TreeGrafter"/>
</dbReference>
<dbReference type="SMART" id="SM00088">
    <property type="entry name" value="PINT"/>
    <property type="match status" value="1"/>
</dbReference>
<evidence type="ECO:0000259" key="20">
    <source>
        <dbReference type="PROSITE" id="PS51194"/>
    </source>
</evidence>
<dbReference type="AlphaFoldDB" id="A0A085MED3"/>
<comment type="similarity">
    <text evidence="3">Belongs to the proteasome subunit S9 family.</text>
</comment>
<evidence type="ECO:0000256" key="9">
    <source>
        <dbReference type="ARBA" id="ARBA00022942"/>
    </source>
</evidence>
<dbReference type="PROSITE" id="PS50250">
    <property type="entry name" value="PCI"/>
    <property type="match status" value="1"/>
</dbReference>
<evidence type="ECO:0000256" key="11">
    <source>
        <dbReference type="ARBA" id="ARBA00023235"/>
    </source>
</evidence>
<dbReference type="PROSITE" id="PS00690">
    <property type="entry name" value="DEAH_ATP_HELICASE"/>
    <property type="match status" value="1"/>
</dbReference>
<keyword evidence="8" id="KW-0067">ATP-binding</keyword>
<evidence type="ECO:0000256" key="12">
    <source>
        <dbReference type="ARBA" id="ARBA00023242"/>
    </source>
</evidence>
<comment type="catalytic activity">
    <reaction evidence="15">
        <text>ATP + H2O = ADP + phosphate + H(+)</text>
        <dbReference type="Rhea" id="RHEA:13065"/>
        <dbReference type="ChEBI" id="CHEBI:15377"/>
        <dbReference type="ChEBI" id="CHEBI:15378"/>
        <dbReference type="ChEBI" id="CHEBI:30616"/>
        <dbReference type="ChEBI" id="CHEBI:43474"/>
        <dbReference type="ChEBI" id="CHEBI:456216"/>
    </reaction>
</comment>
<dbReference type="FunFam" id="3.40.50.300:FF:000444">
    <property type="entry name" value="ATP-dependent DNA helicase"/>
    <property type="match status" value="1"/>
</dbReference>
<dbReference type="InterPro" id="IPR027417">
    <property type="entry name" value="P-loop_NTPase"/>
</dbReference>
<evidence type="ECO:0000256" key="6">
    <source>
        <dbReference type="ARBA" id="ARBA00022801"/>
    </source>
</evidence>
<evidence type="ECO:0000256" key="13">
    <source>
        <dbReference type="ARBA" id="ARBA00034617"/>
    </source>
</evidence>
<dbReference type="Proteomes" id="UP000030764">
    <property type="component" value="Unassembled WGS sequence"/>
</dbReference>
<dbReference type="InterPro" id="IPR001650">
    <property type="entry name" value="Helicase_C-like"/>
</dbReference>
<dbReference type="InterPro" id="IPR011545">
    <property type="entry name" value="DEAD/DEAH_box_helicase_dom"/>
</dbReference>
<comment type="subunit">
    <text evidence="16">Component of the lid subcomplex of the 19S proteasome regulatory particle complex (also named PA700 complex). The 26S proteasome consists of a 20S proteasome core and two 19S regulatory subunits.</text>
</comment>
<dbReference type="InterPro" id="IPR040773">
    <property type="entry name" value="Rpn6_N"/>
</dbReference>
<dbReference type="GO" id="GO:0000724">
    <property type="term" value="P:double-strand break repair via homologous recombination"/>
    <property type="evidence" value="ECO:0007669"/>
    <property type="project" value="TreeGrafter"/>
</dbReference>
<dbReference type="PROSITE" id="PS51194">
    <property type="entry name" value="HELICASE_CTER"/>
    <property type="match status" value="1"/>
</dbReference>
<keyword evidence="11" id="KW-0413">Isomerase</keyword>
<comment type="similarity">
    <text evidence="2">Belongs to the helicase family. RecQ subfamily.</text>
</comment>
<evidence type="ECO:0000256" key="17">
    <source>
        <dbReference type="SAM" id="MobiDB-lite"/>
    </source>
</evidence>
<dbReference type="InterPro" id="IPR004589">
    <property type="entry name" value="DNA_helicase_ATP-dep_RecQ"/>
</dbReference>
<dbReference type="InterPro" id="IPR000717">
    <property type="entry name" value="PCI_dom"/>
</dbReference>
<dbReference type="GO" id="GO:0003677">
    <property type="term" value="F:DNA binding"/>
    <property type="evidence" value="ECO:0007669"/>
    <property type="project" value="UniProtKB-KW"/>
</dbReference>
<evidence type="ECO:0000313" key="22">
    <source>
        <dbReference type="Proteomes" id="UP000030764"/>
    </source>
</evidence>
<comment type="subcellular location">
    <subcellularLocation>
        <location evidence="1">Nucleus</location>
    </subcellularLocation>
</comment>
<dbReference type="SUPFAM" id="SSF52540">
    <property type="entry name" value="P-loop containing nucleoside triphosphate hydrolases"/>
    <property type="match status" value="1"/>
</dbReference>
<keyword evidence="7" id="KW-0347">Helicase</keyword>
<keyword evidence="4" id="KW-0479">Metal-binding</keyword>
<dbReference type="EMBL" id="KL363199">
    <property type="protein sequence ID" value="KFD55579.1"/>
    <property type="molecule type" value="Genomic_DNA"/>
</dbReference>
<accession>A0A085MED3</accession>
<evidence type="ECO:0000256" key="7">
    <source>
        <dbReference type="ARBA" id="ARBA00022806"/>
    </source>
</evidence>
<evidence type="ECO:0000259" key="18">
    <source>
        <dbReference type="PROSITE" id="PS50250"/>
    </source>
</evidence>
<keyword evidence="5" id="KW-0547">Nucleotide-binding</keyword>
<dbReference type="PANTHER" id="PTHR13710:SF152">
    <property type="entry name" value="ATP-DEPENDENT DNA HELICASE Q5"/>
    <property type="match status" value="1"/>
</dbReference>
<evidence type="ECO:0000259" key="19">
    <source>
        <dbReference type="PROSITE" id="PS51192"/>
    </source>
</evidence>
<keyword evidence="6" id="KW-0378">Hydrolase</keyword>
<protein>
    <recommendedName>
        <fullName evidence="14">DNA 3'-5' helicase</fullName>
        <ecNumber evidence="14">5.6.2.4</ecNumber>
    </recommendedName>
</protein>
<dbReference type="PROSITE" id="PS51192">
    <property type="entry name" value="HELICASE_ATP_BIND_1"/>
    <property type="match status" value="1"/>
</dbReference>
<dbReference type="GO" id="GO:0046872">
    <property type="term" value="F:metal ion binding"/>
    <property type="evidence" value="ECO:0007669"/>
    <property type="project" value="UniProtKB-KW"/>
</dbReference>
<evidence type="ECO:0000256" key="3">
    <source>
        <dbReference type="ARBA" id="ARBA00007454"/>
    </source>
</evidence>
<dbReference type="SMART" id="SM00487">
    <property type="entry name" value="DEXDc"/>
    <property type="match status" value="1"/>
</dbReference>
<dbReference type="GO" id="GO:0005694">
    <property type="term" value="C:chromosome"/>
    <property type="evidence" value="ECO:0007669"/>
    <property type="project" value="TreeGrafter"/>
</dbReference>
<evidence type="ECO:0000313" key="21">
    <source>
        <dbReference type="EMBL" id="KFD55579.1"/>
    </source>
</evidence>
<dbReference type="Pfam" id="PF00271">
    <property type="entry name" value="Helicase_C"/>
    <property type="match status" value="1"/>
</dbReference>
<comment type="catalytic activity">
    <reaction evidence="13">
        <text>Couples ATP hydrolysis with the unwinding of duplex DNA by translocating in the 3'-5' direction.</text>
        <dbReference type="EC" id="5.6.2.4"/>
    </reaction>
</comment>
<keyword evidence="12" id="KW-0539">Nucleus</keyword>
<evidence type="ECO:0000256" key="5">
    <source>
        <dbReference type="ARBA" id="ARBA00022741"/>
    </source>
</evidence>
<dbReference type="InterPro" id="IPR002464">
    <property type="entry name" value="DNA/RNA_helicase_DEAH_CS"/>
</dbReference>
<dbReference type="SUPFAM" id="SSF46785">
    <property type="entry name" value="Winged helix' DNA-binding domain"/>
    <property type="match status" value="1"/>
</dbReference>
<evidence type="ECO:0000256" key="1">
    <source>
        <dbReference type="ARBA" id="ARBA00004123"/>
    </source>
</evidence>
<dbReference type="EC" id="5.6.2.4" evidence="14"/>
<dbReference type="GO" id="GO:0009378">
    <property type="term" value="F:four-way junction helicase activity"/>
    <property type="evidence" value="ECO:0007669"/>
    <property type="project" value="TreeGrafter"/>
</dbReference>
<keyword evidence="22" id="KW-1185">Reference proteome</keyword>
<keyword evidence="10" id="KW-0238">DNA-binding</keyword>
<feature type="non-terminal residue" evidence="21">
    <location>
        <position position="1121"/>
    </location>
</feature>
<dbReference type="SMART" id="SM00490">
    <property type="entry name" value="HELICc"/>
    <property type="match status" value="1"/>
</dbReference>
<evidence type="ECO:0000256" key="15">
    <source>
        <dbReference type="ARBA" id="ARBA00049360"/>
    </source>
</evidence>
<evidence type="ECO:0000256" key="16">
    <source>
        <dbReference type="ARBA" id="ARBA00062507"/>
    </source>
</evidence>
<feature type="domain" description="Helicase C-terminal" evidence="20">
    <location>
        <begin position="707"/>
        <end position="851"/>
    </location>
</feature>
<feature type="domain" description="Helicase ATP-binding" evidence="19">
    <location>
        <begin position="501"/>
        <end position="675"/>
    </location>
</feature>
<proteinExistence type="inferred from homology"/>
<dbReference type="GO" id="GO:0005634">
    <property type="term" value="C:nucleus"/>
    <property type="evidence" value="ECO:0007669"/>
    <property type="project" value="UniProtKB-SubCell"/>
</dbReference>
<dbReference type="PANTHER" id="PTHR13710">
    <property type="entry name" value="DNA HELICASE RECQ FAMILY MEMBER"/>
    <property type="match status" value="1"/>
</dbReference>
<dbReference type="GO" id="GO:0043138">
    <property type="term" value="F:3'-5' DNA helicase activity"/>
    <property type="evidence" value="ECO:0007669"/>
    <property type="project" value="UniProtKB-EC"/>
</dbReference>
<dbReference type="FunFam" id="1.25.40.570:FF:000016">
    <property type="entry name" value="26S proteasome regulatory subunit"/>
    <property type="match status" value="1"/>
</dbReference>
<dbReference type="InterPro" id="IPR036390">
    <property type="entry name" value="WH_DNA-bd_sf"/>
</dbReference>
<evidence type="ECO:0000256" key="4">
    <source>
        <dbReference type="ARBA" id="ARBA00022723"/>
    </source>
</evidence>